<evidence type="ECO:0000313" key="8">
    <source>
        <dbReference type="Proteomes" id="UP001430356"/>
    </source>
</evidence>
<dbReference type="PROSITE" id="PS51686">
    <property type="entry name" value="SAM_MT_RSMB_NOP"/>
    <property type="match status" value="1"/>
</dbReference>
<keyword evidence="8" id="KW-1185">Reference proteome</keyword>
<dbReference type="InterPro" id="IPR036974">
    <property type="entry name" value="PUA_sf"/>
</dbReference>
<dbReference type="Pfam" id="PF01189">
    <property type="entry name" value="Methyltr_RsmB-F"/>
    <property type="match status" value="1"/>
</dbReference>
<dbReference type="InterPro" id="IPR049560">
    <property type="entry name" value="MeTrfase_RsmB-F_NOP2_cat"/>
</dbReference>
<dbReference type="InterPro" id="IPR023267">
    <property type="entry name" value="RCMT"/>
</dbReference>
<dbReference type="GO" id="GO:0000470">
    <property type="term" value="P:maturation of LSU-rRNA"/>
    <property type="evidence" value="ECO:0007669"/>
    <property type="project" value="TreeGrafter"/>
</dbReference>
<comment type="caution">
    <text evidence="5">Lacks conserved residue(s) required for the propagation of feature annotation.</text>
</comment>
<dbReference type="GO" id="GO:0005730">
    <property type="term" value="C:nucleolus"/>
    <property type="evidence" value="ECO:0007669"/>
    <property type="project" value="TreeGrafter"/>
</dbReference>
<dbReference type="GO" id="GO:0003723">
    <property type="term" value="F:RNA binding"/>
    <property type="evidence" value="ECO:0007669"/>
    <property type="project" value="UniProtKB-UniRule"/>
</dbReference>
<dbReference type="InterPro" id="IPR029063">
    <property type="entry name" value="SAM-dependent_MTases_sf"/>
</dbReference>
<evidence type="ECO:0000256" key="1">
    <source>
        <dbReference type="ARBA" id="ARBA00022603"/>
    </source>
</evidence>
<dbReference type="Gene3D" id="2.30.130.10">
    <property type="entry name" value="PUA domain"/>
    <property type="match status" value="1"/>
</dbReference>
<feature type="domain" description="SAM-dependent MTase RsmB/NOP-type" evidence="6">
    <location>
        <begin position="339"/>
        <end position="641"/>
    </location>
</feature>
<dbReference type="InterPro" id="IPR001678">
    <property type="entry name" value="MeTrfase_RsmB-F_NOP2_dom"/>
</dbReference>
<dbReference type="PRINTS" id="PR02008">
    <property type="entry name" value="RCMTFAMILY"/>
</dbReference>
<keyword evidence="1 5" id="KW-0489">Methyltransferase</keyword>
<dbReference type="GO" id="GO:0070475">
    <property type="term" value="P:rRNA base methylation"/>
    <property type="evidence" value="ECO:0007669"/>
    <property type="project" value="TreeGrafter"/>
</dbReference>
<feature type="binding site" evidence="5">
    <location>
        <position position="470"/>
    </location>
    <ligand>
        <name>S-adenosyl-L-methionine</name>
        <dbReference type="ChEBI" id="CHEBI:59789"/>
    </ligand>
</feature>
<reference evidence="7 8" key="1">
    <citation type="journal article" date="2021" name="MBio">
        <title>A New Model Trypanosomatid, Novymonas esmeraldas: Genomic Perception of Its 'Candidatus Pandoraea novymonadis' Endosymbiont.</title>
        <authorList>
            <person name="Zakharova A."/>
            <person name="Saura A."/>
            <person name="Butenko A."/>
            <person name="Podesvova L."/>
            <person name="Warmusova S."/>
            <person name="Kostygov A.Y."/>
            <person name="Nenarokova A."/>
            <person name="Lukes J."/>
            <person name="Opperdoes F.R."/>
            <person name="Yurchenko V."/>
        </authorList>
    </citation>
    <scope>NUCLEOTIDE SEQUENCE [LARGE SCALE GENOMIC DNA]</scope>
    <source>
        <strain evidence="7 8">E262AT.01</strain>
    </source>
</reference>
<evidence type="ECO:0000259" key="6">
    <source>
        <dbReference type="PROSITE" id="PS51686"/>
    </source>
</evidence>
<comment type="caution">
    <text evidence="7">The sequence shown here is derived from an EMBL/GenBank/DDBJ whole genome shotgun (WGS) entry which is preliminary data.</text>
</comment>
<comment type="similarity">
    <text evidence="5">Belongs to the class I-like SAM-binding methyltransferase superfamily. RsmB/NOP family.</text>
</comment>
<sequence>MISLDTYARHVYRYSTPATTEHLRQTVWSPLGYGSEAAACDDGSAAMTHASLYAIPPATTNVRCVGASIESRLCDHLREAALSTPDALVSRFAPLRTLSAIGLPFCLCVQPQEQRHSSWPPELQSPPPAVVVVVDVGAAEAVLRGSDLYAPGIVTASRPFHAGVRVVVAFYVERVDAPGDGAAAAAAAAGLTSALPTGASLPVELYAPLCVDDTDGSGAVPPQSLARRRSFLVCIGSGVTCMEWRRVMSRAAHGTAVRMEWTPHGQPSRATLRALLGIPAAEEVEDMRPSTATEDLFLQNFSSMVPVALLVDHLSPAVLRRAWGCDGDGGRGGSLSPCTVLDACAAPGGKTSLLLSLLQDRADCERAAMAETATADALSAEAVKVVCCERSRARQEQLVKLLHGHFDATGGSSPDEDTAHDHSSSTSYVARVVEAHCIDANKFLKRRHAVGDDGSASPSHADSFDAVLLDPPCTGMGLRPKLMPHAQTVAAIQQSADYQRKLLDSCLRHLRCYPPASPGVLVYSTCTTTLEENEANVLHVLRTYPGVRLARATTAAQRTLCGLSAVHGCGTSTSSTPCLLHEELTQAQLVKERAAAGAGDSATPPSTDPLLVLRFMPRPLCTYTDTAEDGVGFFVAVFLHDGHSPT</sequence>
<protein>
    <submittedName>
        <fullName evidence="7">PUA domain/NOL1/NOP2/sun family</fullName>
    </submittedName>
</protein>
<dbReference type="PANTHER" id="PTHR22807">
    <property type="entry name" value="NOP2 YEAST -RELATED NOL1/NOP2/FMU SUN DOMAIN-CONTAINING"/>
    <property type="match status" value="1"/>
</dbReference>
<feature type="active site" description="Nucleophile" evidence="5">
    <location>
        <position position="526"/>
    </location>
</feature>
<keyword evidence="4 5" id="KW-0694">RNA-binding</keyword>
<dbReference type="PANTHER" id="PTHR22807:SF30">
    <property type="entry name" value="28S RRNA (CYTOSINE(4447)-C(5))-METHYLTRANSFERASE-RELATED"/>
    <property type="match status" value="1"/>
</dbReference>
<dbReference type="PROSITE" id="PS50890">
    <property type="entry name" value="PUA"/>
    <property type="match status" value="1"/>
</dbReference>
<evidence type="ECO:0000256" key="2">
    <source>
        <dbReference type="ARBA" id="ARBA00022679"/>
    </source>
</evidence>
<dbReference type="EMBL" id="JAECZO010000038">
    <property type="protein sequence ID" value="KAK7194570.1"/>
    <property type="molecule type" value="Genomic_DNA"/>
</dbReference>
<dbReference type="AlphaFoldDB" id="A0AAW0ENT1"/>
<dbReference type="Proteomes" id="UP001430356">
    <property type="component" value="Unassembled WGS sequence"/>
</dbReference>
<accession>A0AAW0ENT1</accession>
<keyword evidence="3 5" id="KW-0949">S-adenosyl-L-methionine</keyword>
<dbReference type="InterPro" id="IPR002478">
    <property type="entry name" value="PUA"/>
</dbReference>
<dbReference type="SUPFAM" id="SSF53335">
    <property type="entry name" value="S-adenosyl-L-methionine-dependent methyltransferases"/>
    <property type="match status" value="1"/>
</dbReference>
<name>A0AAW0ENT1_9TRYP</name>
<evidence type="ECO:0000256" key="5">
    <source>
        <dbReference type="PROSITE-ProRule" id="PRU01023"/>
    </source>
</evidence>
<evidence type="ECO:0000256" key="3">
    <source>
        <dbReference type="ARBA" id="ARBA00022691"/>
    </source>
</evidence>
<dbReference type="GO" id="GO:0009383">
    <property type="term" value="F:rRNA (cytosine-C5-)-methyltransferase activity"/>
    <property type="evidence" value="ECO:0007669"/>
    <property type="project" value="TreeGrafter"/>
</dbReference>
<gene>
    <name evidence="7" type="ORF">NESM_000374800</name>
</gene>
<proteinExistence type="inferred from homology"/>
<dbReference type="SUPFAM" id="SSF88697">
    <property type="entry name" value="PUA domain-like"/>
    <property type="match status" value="1"/>
</dbReference>
<organism evidence="7 8">
    <name type="scientific">Novymonas esmeraldas</name>
    <dbReference type="NCBI Taxonomy" id="1808958"/>
    <lineage>
        <taxon>Eukaryota</taxon>
        <taxon>Discoba</taxon>
        <taxon>Euglenozoa</taxon>
        <taxon>Kinetoplastea</taxon>
        <taxon>Metakinetoplastina</taxon>
        <taxon>Trypanosomatida</taxon>
        <taxon>Trypanosomatidae</taxon>
        <taxon>Novymonas</taxon>
    </lineage>
</organism>
<keyword evidence="2 5" id="KW-0808">Transferase</keyword>
<evidence type="ECO:0000313" key="7">
    <source>
        <dbReference type="EMBL" id="KAK7194570.1"/>
    </source>
</evidence>
<dbReference type="Gene3D" id="3.40.50.150">
    <property type="entry name" value="Vaccinia Virus protein VP39"/>
    <property type="match status" value="1"/>
</dbReference>
<dbReference type="Pfam" id="PF01472">
    <property type="entry name" value="PUA"/>
    <property type="match status" value="1"/>
</dbReference>
<evidence type="ECO:0000256" key="4">
    <source>
        <dbReference type="ARBA" id="ARBA00022884"/>
    </source>
</evidence>
<dbReference type="InterPro" id="IPR015947">
    <property type="entry name" value="PUA-like_sf"/>
</dbReference>
<feature type="binding site" evidence="5">
    <location>
        <begin position="344"/>
        <end position="350"/>
    </location>
    <ligand>
        <name>S-adenosyl-L-methionine</name>
        <dbReference type="ChEBI" id="CHEBI:59789"/>
    </ligand>
</feature>